<organism evidence="3">
    <name type="scientific">mine drainage metagenome</name>
    <dbReference type="NCBI Taxonomy" id="410659"/>
    <lineage>
        <taxon>unclassified sequences</taxon>
        <taxon>metagenomes</taxon>
        <taxon>ecological metagenomes</taxon>
    </lineage>
</organism>
<dbReference type="Gene3D" id="3.30.70.1380">
    <property type="entry name" value="Transcriptional regulatory protein pf0864 domain like"/>
    <property type="match status" value="1"/>
</dbReference>
<name>A0A1J5SR51_9ZZZZ</name>
<dbReference type="PANTHER" id="PTHR36566">
    <property type="entry name" value="NICKEL INSERTION PROTEIN-RELATED"/>
    <property type="match status" value="1"/>
</dbReference>
<feature type="compositionally biased region" description="Basic residues" evidence="2">
    <location>
        <begin position="95"/>
        <end position="104"/>
    </location>
</feature>
<reference evidence="3" key="1">
    <citation type="submission" date="2016-10" db="EMBL/GenBank/DDBJ databases">
        <title>Sequence of Gallionella enrichment culture.</title>
        <authorList>
            <person name="Poehlein A."/>
            <person name="Muehling M."/>
            <person name="Daniel R."/>
        </authorList>
    </citation>
    <scope>NUCLEOTIDE SEQUENCE</scope>
</reference>
<evidence type="ECO:0000313" key="3">
    <source>
        <dbReference type="EMBL" id="OIR06525.1"/>
    </source>
</evidence>
<keyword evidence="1" id="KW-0533">Nickel</keyword>
<evidence type="ECO:0000256" key="2">
    <source>
        <dbReference type="SAM" id="MobiDB-lite"/>
    </source>
</evidence>
<dbReference type="Pfam" id="PF01969">
    <property type="entry name" value="Ni_insertion"/>
    <property type="match status" value="1"/>
</dbReference>
<evidence type="ECO:0000256" key="1">
    <source>
        <dbReference type="ARBA" id="ARBA00022596"/>
    </source>
</evidence>
<proteinExistence type="inferred from homology"/>
<dbReference type="AlphaFoldDB" id="A0A1J5SR51"/>
<feature type="region of interest" description="Disordered" evidence="2">
    <location>
        <begin position="74"/>
        <end position="118"/>
    </location>
</feature>
<dbReference type="EMBL" id="MLJW01000043">
    <property type="protein sequence ID" value="OIR06525.1"/>
    <property type="molecule type" value="Genomic_DNA"/>
</dbReference>
<dbReference type="HAMAP" id="MF_01074">
    <property type="entry name" value="LarC"/>
    <property type="match status" value="1"/>
</dbReference>
<dbReference type="NCBIfam" id="TIGR00299">
    <property type="entry name" value="nickel pincer cofactor biosynthesis protein LarC"/>
    <property type="match status" value="1"/>
</dbReference>
<comment type="caution">
    <text evidence="3">The sequence shown here is derived from an EMBL/GenBank/DDBJ whole genome shotgun (WGS) entry which is preliminary data.</text>
</comment>
<accession>A0A1J5SR51</accession>
<protein>
    <submittedName>
        <fullName evidence="3">Uncharacterized protein</fullName>
    </submittedName>
</protein>
<feature type="compositionally biased region" description="Basic and acidic residues" evidence="2">
    <location>
        <begin position="74"/>
        <end position="94"/>
    </location>
</feature>
<gene>
    <name evidence="3" type="ORF">GALL_114430</name>
</gene>
<dbReference type="InterPro" id="IPR002822">
    <property type="entry name" value="Ni_insertion"/>
</dbReference>
<sequence>MNTSPDTLILDLQSGISGDMFVAAAARLAGCEDEVLRLPATLGLDGVSLRFDDVVRSSLQARHFTVIDAHEHGDHEAHGHEHHTHEHEEHDAHHAHAHEHAHHHAHEEHDGAHAHHAHRPLSEIRALLTRARLDDAVRARALRMFQRLGEVEAAAHGIPVEKVHFHEVGAIDSILDIVAAALCIERLGLRQVFASPVCVGHGTIKVAHGVLPVPAPATERLLQGMPIFAGELSGEWTTPTGALILAELAPTFSDATLVTTASAFGAGTKDSPKRPNLLRLRLAHSVSQAEAAPAGLLSDELVSIACNIDDSTGEFLGADLLERLLQAGARDAVLHPIVMKKGRPAQQLEVLAEPAQARAIATLILSHTSTIGVRMAPLSRLMLKREPLDVDTPYGVIAVKQVILPDGSTRCAPEYESVKRAAAQAGVPAQTVHQAALAAAFARSH</sequence>
<dbReference type="PANTHER" id="PTHR36566:SF1">
    <property type="entry name" value="PYRIDINIUM-3,5-BISTHIOCARBOXYLIC ACID MONONUCLEOTIDE NICKEL INSERTION PROTEIN"/>
    <property type="match status" value="1"/>
</dbReference>